<feature type="transmembrane region" description="Helical" evidence="1">
    <location>
        <begin position="12"/>
        <end position="35"/>
    </location>
</feature>
<reference evidence="2" key="1">
    <citation type="submission" date="2020-10" db="EMBL/GenBank/DDBJ databases">
        <authorList>
            <person name="Gilroy R."/>
        </authorList>
    </citation>
    <scope>NUCLEOTIDE SEQUENCE</scope>
    <source>
        <strain evidence="2">CHK197-8231</strain>
    </source>
</reference>
<reference evidence="2" key="2">
    <citation type="journal article" date="2021" name="PeerJ">
        <title>Extensive microbial diversity within the chicken gut microbiome revealed by metagenomics and culture.</title>
        <authorList>
            <person name="Gilroy R."/>
            <person name="Ravi A."/>
            <person name="Getino M."/>
            <person name="Pursley I."/>
            <person name="Horton D.L."/>
            <person name="Alikhan N.F."/>
            <person name="Baker D."/>
            <person name="Gharbi K."/>
            <person name="Hall N."/>
            <person name="Watson M."/>
            <person name="Adriaenssens E.M."/>
            <person name="Foster-Nyarko E."/>
            <person name="Jarju S."/>
            <person name="Secka A."/>
            <person name="Antonio M."/>
            <person name="Oren A."/>
            <person name="Chaudhuri R.R."/>
            <person name="La Ragione R."/>
            <person name="Hildebrand F."/>
            <person name="Pallen M.J."/>
        </authorList>
    </citation>
    <scope>NUCLEOTIDE SEQUENCE</scope>
    <source>
        <strain evidence="2">CHK197-8231</strain>
    </source>
</reference>
<gene>
    <name evidence="2" type="ORF">IAD49_00020</name>
</gene>
<evidence type="ECO:0000313" key="2">
    <source>
        <dbReference type="EMBL" id="HIU21957.1"/>
    </source>
</evidence>
<dbReference type="Proteomes" id="UP000824087">
    <property type="component" value="Unassembled WGS sequence"/>
</dbReference>
<name>A0A9D1HTX7_9BACT</name>
<accession>A0A9D1HTX7</accession>
<keyword evidence="1" id="KW-0472">Membrane</keyword>
<keyword evidence="1" id="KW-0812">Transmembrane</keyword>
<keyword evidence="1" id="KW-1133">Transmembrane helix</keyword>
<dbReference type="AlphaFoldDB" id="A0A9D1HTX7"/>
<feature type="transmembrane region" description="Helical" evidence="1">
    <location>
        <begin position="248"/>
        <end position="270"/>
    </location>
</feature>
<dbReference type="InterPro" id="IPR035185">
    <property type="entry name" value="DUF5305"/>
</dbReference>
<comment type="caution">
    <text evidence="2">The sequence shown here is derived from an EMBL/GenBank/DDBJ whole genome shotgun (WGS) entry which is preliminary data.</text>
</comment>
<protein>
    <submittedName>
        <fullName evidence="2">Uncharacterized protein</fullName>
    </submittedName>
</protein>
<sequence length="360" mass="41280">MMKDTIGKVTKSQYFIMIVSIFAIAICSTLATFYIRKAFSWEEVKSSNSYQYETRKNVNYQVNLVQNTFVQQNPQMPDELYIARLIQSIPATFQYQFQGKETGSFEYRYYVQANIVAHYKKTDSESSEAPVWSKKYPLVEEKTKVVKNTSSFNVVVPVTIDYNAFANEVATFIRQLALSIDAELQVDLIVETEGTSTSGEAISNSDKVSMVIPLNQDVLQITRDKNVISDSAKQIDTEVVNKMDTTSLIIGIAMFVVAVIFVVVLASELLKRTHKSKYFTEVRKILNDYGEIIVEVIHPLDLEHKEKIMVKNFNEMIDLEQELRVPILCYQDEVLGQTTFAIMKETRCYVYLIRQSEVDQ</sequence>
<proteinExistence type="predicted"/>
<dbReference type="Pfam" id="PF17231">
    <property type="entry name" value="DUF5305"/>
    <property type="match status" value="1"/>
</dbReference>
<dbReference type="EMBL" id="DVML01000001">
    <property type="protein sequence ID" value="HIU21957.1"/>
    <property type="molecule type" value="Genomic_DNA"/>
</dbReference>
<organism evidence="2 3">
    <name type="scientific">Candidatus Fimihabitans intestinipullorum</name>
    <dbReference type="NCBI Taxonomy" id="2840820"/>
    <lineage>
        <taxon>Bacteria</taxon>
        <taxon>Bacillati</taxon>
        <taxon>Mycoplasmatota</taxon>
        <taxon>Mycoplasmatota incertae sedis</taxon>
        <taxon>Candidatus Fimihabitans</taxon>
    </lineage>
</organism>
<evidence type="ECO:0000313" key="3">
    <source>
        <dbReference type="Proteomes" id="UP000824087"/>
    </source>
</evidence>
<evidence type="ECO:0000256" key="1">
    <source>
        <dbReference type="SAM" id="Phobius"/>
    </source>
</evidence>